<evidence type="ECO:0000259" key="2">
    <source>
        <dbReference type="Pfam" id="PF08223"/>
    </source>
</evidence>
<dbReference type="Gene3D" id="3.30.70.2650">
    <property type="match status" value="1"/>
</dbReference>
<dbReference type="PANTHER" id="PTHR30319">
    <property type="entry name" value="PHENYLACETIC ACID REGULATOR-RELATED TRANSCRIPTIONAL REPRESSOR"/>
    <property type="match status" value="1"/>
</dbReference>
<dbReference type="InterPro" id="IPR048846">
    <property type="entry name" value="PaaX-like_central"/>
</dbReference>
<dbReference type="InterPro" id="IPR013225">
    <property type="entry name" value="PaaX_C"/>
</dbReference>
<reference evidence="5" key="1">
    <citation type="submission" date="2015-06" db="EMBL/GenBank/DDBJ databases">
        <title>Complete genome sequence and metabolic analysis of phthalate degradation pathway in Gordonia sp. QH-11.</title>
        <authorList>
            <person name="Jin D."/>
            <person name="Kong X."/>
            <person name="Bai Z."/>
        </authorList>
    </citation>
    <scope>NUCLEOTIDE SEQUENCE [LARGE SCALE GENOMIC DNA]</scope>
    <source>
        <strain evidence="5">QH-11</strain>
    </source>
</reference>
<feature type="domain" description="Transcriptional repressor PaaX-like N-terminal" evidence="1">
    <location>
        <begin position="10"/>
        <end position="71"/>
    </location>
</feature>
<accession>A0A0N9NBB7</accession>
<sequence length="243" mass="27104">MTSDLVPSVSARSAVLSLLLGVQPPSLSAREIVGAMGLFGIAESTTRVALTRMTSNGDLTRIDGVYTLSERLIRRQHDSRPPDRVDWDGTWEMAVITTVGRSAANRTALRATLRSLRVGELREGVWMRPANLRRPWPDDALRVSTRFDATPTGDPAELVRRLWDVDTWAARGFAYLDAIAEAGDEPTRFVTMVAAVNHLNTDPLLPPELRPKRWPGEAITAVYDEYRAWLTEQRDEAFAPETH</sequence>
<dbReference type="AlphaFoldDB" id="A0A0N9NBB7"/>
<dbReference type="PANTHER" id="PTHR30319:SF1">
    <property type="entry name" value="TRANSCRIPTIONAL REPRESSOR PAAX"/>
    <property type="match status" value="1"/>
</dbReference>
<feature type="domain" description="Transcriptional repressor PaaX-like central Cas2-like" evidence="3">
    <location>
        <begin position="86"/>
        <end position="134"/>
    </location>
</feature>
<dbReference type="InterPro" id="IPR012906">
    <property type="entry name" value="PaaX-like_N"/>
</dbReference>
<dbReference type="InterPro" id="IPR036388">
    <property type="entry name" value="WH-like_DNA-bd_sf"/>
</dbReference>
<evidence type="ECO:0000259" key="1">
    <source>
        <dbReference type="Pfam" id="PF07848"/>
    </source>
</evidence>
<dbReference type="OrthoDB" id="2270427at2"/>
<dbReference type="KEGG" id="goq:ACH46_10755"/>
<reference evidence="4 5" key="2">
    <citation type="journal article" date="2017" name="Int. J. Syst. Evol. Microbiol.">
        <title>Gordonia phthalatica sp. nov., a di-n-butyl phthalate-degrading bacterium isolated from activated sludge.</title>
        <authorList>
            <person name="Jin D."/>
            <person name="Kong X."/>
            <person name="Jia M."/>
            <person name="Yu X."/>
            <person name="Wang X."/>
            <person name="Zhuang X."/>
            <person name="Deng Y."/>
            <person name="Bai Z."/>
        </authorList>
    </citation>
    <scope>NUCLEOTIDE SEQUENCE [LARGE SCALE GENOMIC DNA]</scope>
    <source>
        <strain evidence="4 5">QH-11</strain>
    </source>
</reference>
<gene>
    <name evidence="4" type="ORF">ACH46_10755</name>
</gene>
<evidence type="ECO:0000313" key="5">
    <source>
        <dbReference type="Proteomes" id="UP000063789"/>
    </source>
</evidence>
<dbReference type="STRING" id="1136941.ACH46_10755"/>
<dbReference type="Pfam" id="PF08223">
    <property type="entry name" value="PaaX_C"/>
    <property type="match status" value="1"/>
</dbReference>
<keyword evidence="5" id="KW-1185">Reference proteome</keyword>
<dbReference type="GO" id="GO:0006351">
    <property type="term" value="P:DNA-templated transcription"/>
    <property type="evidence" value="ECO:0007669"/>
    <property type="project" value="TreeGrafter"/>
</dbReference>
<feature type="domain" description="Transcriptional repressor PaaX-like C-terminal" evidence="2">
    <location>
        <begin position="195"/>
        <end position="235"/>
    </location>
</feature>
<protein>
    <submittedName>
        <fullName evidence="4">PaaX family transcriptional regulator</fullName>
    </submittedName>
</protein>
<dbReference type="Pfam" id="PF20803">
    <property type="entry name" value="PaaX_M"/>
    <property type="match status" value="1"/>
</dbReference>
<dbReference type="Pfam" id="PF07848">
    <property type="entry name" value="PaaX"/>
    <property type="match status" value="1"/>
</dbReference>
<dbReference type="Proteomes" id="UP000063789">
    <property type="component" value="Chromosome"/>
</dbReference>
<dbReference type="Gene3D" id="1.20.58.1460">
    <property type="match status" value="1"/>
</dbReference>
<dbReference type="EMBL" id="CP011853">
    <property type="protein sequence ID" value="ALG84890.1"/>
    <property type="molecule type" value="Genomic_DNA"/>
</dbReference>
<evidence type="ECO:0000313" key="4">
    <source>
        <dbReference type="EMBL" id="ALG84890.1"/>
    </source>
</evidence>
<evidence type="ECO:0000259" key="3">
    <source>
        <dbReference type="Pfam" id="PF20803"/>
    </source>
</evidence>
<dbReference type="RefSeq" id="WP_062392889.1">
    <property type="nucleotide sequence ID" value="NZ_CP011853.1"/>
</dbReference>
<dbReference type="Gene3D" id="1.10.10.10">
    <property type="entry name" value="Winged helix-like DNA-binding domain superfamily/Winged helix DNA-binding domain"/>
    <property type="match status" value="1"/>
</dbReference>
<organism evidence="4 5">
    <name type="scientific">Gordonia phthalatica</name>
    <dbReference type="NCBI Taxonomy" id="1136941"/>
    <lineage>
        <taxon>Bacteria</taxon>
        <taxon>Bacillati</taxon>
        <taxon>Actinomycetota</taxon>
        <taxon>Actinomycetes</taxon>
        <taxon>Mycobacteriales</taxon>
        <taxon>Gordoniaceae</taxon>
        <taxon>Gordonia</taxon>
    </lineage>
</organism>
<dbReference type="PATRIC" id="fig|1136941.3.peg.2188"/>
<name>A0A0N9NBB7_9ACTN</name>
<proteinExistence type="predicted"/>